<accession>A0AA41Z3S2</accession>
<gene>
    <name evidence="5" type="ORF">NEE01_01800</name>
</gene>
<dbReference type="PANTHER" id="PTHR42756:SF1">
    <property type="entry name" value="TRANSCRIPTIONAL REPRESSOR OF EMRAB OPERON"/>
    <property type="match status" value="1"/>
</dbReference>
<dbReference type="InterPro" id="IPR036390">
    <property type="entry name" value="WH_DNA-bd_sf"/>
</dbReference>
<keyword evidence="2" id="KW-0238">DNA-binding</keyword>
<dbReference type="SUPFAM" id="SSF46785">
    <property type="entry name" value="Winged helix' DNA-binding domain"/>
    <property type="match status" value="1"/>
</dbReference>
<evidence type="ECO:0000256" key="1">
    <source>
        <dbReference type="ARBA" id="ARBA00023015"/>
    </source>
</evidence>
<dbReference type="PANTHER" id="PTHR42756">
    <property type="entry name" value="TRANSCRIPTIONAL REGULATOR, MARR"/>
    <property type="match status" value="1"/>
</dbReference>
<dbReference type="Pfam" id="PF01047">
    <property type="entry name" value="MarR"/>
    <property type="match status" value="1"/>
</dbReference>
<dbReference type="GO" id="GO:0003700">
    <property type="term" value="F:DNA-binding transcription factor activity"/>
    <property type="evidence" value="ECO:0007669"/>
    <property type="project" value="InterPro"/>
</dbReference>
<evidence type="ECO:0000259" key="4">
    <source>
        <dbReference type="PROSITE" id="PS50995"/>
    </source>
</evidence>
<evidence type="ECO:0000256" key="3">
    <source>
        <dbReference type="ARBA" id="ARBA00023163"/>
    </source>
</evidence>
<sequence>MADPTAPRDRPAPTLAQYGIDSADTLHRILKLSNKLMAPFSANLERQYRISINEFRLLMMIGRHGSAAGHELAAMTGVNIMSVSRAVSALERHGRITVTRDPANRRRKTLRLTEEGERLYAIMRPQSDLVGDYLLSALRPDEVMALDRFLDTLIDTLEATDEKGRSLFMERTRPAEDDRP</sequence>
<dbReference type="AlphaFoldDB" id="A0AA41Z3S2"/>
<evidence type="ECO:0000256" key="2">
    <source>
        <dbReference type="ARBA" id="ARBA00023125"/>
    </source>
</evidence>
<keyword evidence="1" id="KW-0805">Transcription regulation</keyword>
<name>A0AA41Z3S2_9SPHN</name>
<dbReference type="InterPro" id="IPR036388">
    <property type="entry name" value="WH-like_DNA-bd_sf"/>
</dbReference>
<dbReference type="Gene3D" id="1.10.10.10">
    <property type="entry name" value="Winged helix-like DNA-binding domain superfamily/Winged helix DNA-binding domain"/>
    <property type="match status" value="1"/>
</dbReference>
<proteinExistence type="predicted"/>
<protein>
    <submittedName>
        <fullName evidence="5">MarR family winged helix-turn-helix transcriptional regulator</fullName>
    </submittedName>
</protein>
<keyword evidence="3" id="KW-0804">Transcription</keyword>
<dbReference type="EMBL" id="JANFAV010000001">
    <property type="protein sequence ID" value="MCW6533512.1"/>
    <property type="molecule type" value="Genomic_DNA"/>
</dbReference>
<dbReference type="InterPro" id="IPR000835">
    <property type="entry name" value="HTH_MarR-typ"/>
</dbReference>
<comment type="caution">
    <text evidence="5">The sequence shown here is derived from an EMBL/GenBank/DDBJ whole genome shotgun (WGS) entry which is preliminary data.</text>
</comment>
<evidence type="ECO:0000313" key="6">
    <source>
        <dbReference type="Proteomes" id="UP001165565"/>
    </source>
</evidence>
<dbReference type="GO" id="GO:0003677">
    <property type="term" value="F:DNA binding"/>
    <property type="evidence" value="ECO:0007669"/>
    <property type="project" value="UniProtKB-KW"/>
</dbReference>
<keyword evidence="6" id="KW-1185">Reference proteome</keyword>
<dbReference type="RefSeq" id="WP_265267536.1">
    <property type="nucleotide sequence ID" value="NZ_JANFAV010000001.1"/>
</dbReference>
<dbReference type="PROSITE" id="PS50995">
    <property type="entry name" value="HTH_MARR_2"/>
    <property type="match status" value="1"/>
</dbReference>
<evidence type="ECO:0000313" key="5">
    <source>
        <dbReference type="EMBL" id="MCW6533512.1"/>
    </source>
</evidence>
<feature type="domain" description="HTH marR-type" evidence="4">
    <location>
        <begin position="22"/>
        <end position="155"/>
    </location>
</feature>
<dbReference type="SMART" id="SM00347">
    <property type="entry name" value="HTH_MARR"/>
    <property type="match status" value="1"/>
</dbReference>
<reference evidence="5" key="1">
    <citation type="submission" date="2022-06" db="EMBL/GenBank/DDBJ databases">
        <title>Sphingomonas sp. nov. isolated from rhizosphere soil of tomato.</title>
        <authorList>
            <person name="Dong H."/>
            <person name="Gao R."/>
        </authorList>
    </citation>
    <scope>NUCLEOTIDE SEQUENCE</scope>
    <source>
        <strain evidence="5">MMSM24</strain>
    </source>
</reference>
<dbReference type="Proteomes" id="UP001165565">
    <property type="component" value="Unassembled WGS sequence"/>
</dbReference>
<organism evidence="5 6">
    <name type="scientific">Sphingomonas lycopersici</name>
    <dbReference type="NCBI Taxonomy" id="2951807"/>
    <lineage>
        <taxon>Bacteria</taxon>
        <taxon>Pseudomonadati</taxon>
        <taxon>Pseudomonadota</taxon>
        <taxon>Alphaproteobacteria</taxon>
        <taxon>Sphingomonadales</taxon>
        <taxon>Sphingomonadaceae</taxon>
        <taxon>Sphingomonas</taxon>
    </lineage>
</organism>